<sequence>MVLCILSYLYKSTAAEGSCKLKAKFNLRGYKEVEKKTVVIGGMFPVHQRLIDTDSNTTIAPESSDCEG</sequence>
<gene>
    <name evidence="1" type="ORF">M9458_036575</name>
</gene>
<evidence type="ECO:0000313" key="1">
    <source>
        <dbReference type="EMBL" id="KAL0168353.1"/>
    </source>
</evidence>
<proteinExistence type="predicted"/>
<name>A0ABD0P2M0_CIRMR</name>
<dbReference type="EMBL" id="JAMKFB020000018">
    <property type="protein sequence ID" value="KAL0168353.1"/>
    <property type="molecule type" value="Genomic_DNA"/>
</dbReference>
<evidence type="ECO:0000313" key="2">
    <source>
        <dbReference type="Proteomes" id="UP001529510"/>
    </source>
</evidence>
<reference evidence="1 2" key="1">
    <citation type="submission" date="2024-05" db="EMBL/GenBank/DDBJ databases">
        <title>Genome sequencing and assembly of Indian major carp, Cirrhinus mrigala (Hamilton, 1822).</title>
        <authorList>
            <person name="Mohindra V."/>
            <person name="Chowdhury L.M."/>
            <person name="Lal K."/>
            <person name="Jena J.K."/>
        </authorList>
    </citation>
    <scope>NUCLEOTIDE SEQUENCE [LARGE SCALE GENOMIC DNA]</scope>
    <source>
        <strain evidence="1">CM1030</strain>
        <tissue evidence="1">Blood</tissue>
    </source>
</reference>
<dbReference type="AlphaFoldDB" id="A0ABD0P2M0"/>
<feature type="non-terminal residue" evidence="1">
    <location>
        <position position="68"/>
    </location>
</feature>
<keyword evidence="2" id="KW-1185">Reference proteome</keyword>
<comment type="caution">
    <text evidence="1">The sequence shown here is derived from an EMBL/GenBank/DDBJ whole genome shotgun (WGS) entry which is preliminary data.</text>
</comment>
<protein>
    <submittedName>
        <fullName evidence="1">Uncharacterized protein</fullName>
    </submittedName>
</protein>
<organism evidence="1 2">
    <name type="scientific">Cirrhinus mrigala</name>
    <name type="common">Mrigala</name>
    <dbReference type="NCBI Taxonomy" id="683832"/>
    <lineage>
        <taxon>Eukaryota</taxon>
        <taxon>Metazoa</taxon>
        <taxon>Chordata</taxon>
        <taxon>Craniata</taxon>
        <taxon>Vertebrata</taxon>
        <taxon>Euteleostomi</taxon>
        <taxon>Actinopterygii</taxon>
        <taxon>Neopterygii</taxon>
        <taxon>Teleostei</taxon>
        <taxon>Ostariophysi</taxon>
        <taxon>Cypriniformes</taxon>
        <taxon>Cyprinidae</taxon>
        <taxon>Labeoninae</taxon>
        <taxon>Labeonini</taxon>
        <taxon>Cirrhinus</taxon>
    </lineage>
</organism>
<dbReference type="Proteomes" id="UP001529510">
    <property type="component" value="Unassembled WGS sequence"/>
</dbReference>
<accession>A0ABD0P2M0</accession>